<keyword evidence="3" id="KW-1185">Reference proteome</keyword>
<evidence type="ECO:0000256" key="1">
    <source>
        <dbReference type="SAM" id="Phobius"/>
    </source>
</evidence>
<evidence type="ECO:0000313" key="3">
    <source>
        <dbReference type="Proteomes" id="UP000737018"/>
    </source>
</evidence>
<feature type="transmembrane region" description="Helical" evidence="1">
    <location>
        <begin position="59"/>
        <end position="76"/>
    </location>
</feature>
<feature type="transmembrane region" description="Helical" evidence="1">
    <location>
        <begin position="82"/>
        <end position="113"/>
    </location>
</feature>
<name>A0A8J4Q5K2_9ROSI</name>
<keyword evidence="1" id="KW-0812">Transmembrane</keyword>
<dbReference type="EMBL" id="JRKL02013114">
    <property type="protein sequence ID" value="KAF3943096.1"/>
    <property type="molecule type" value="Genomic_DNA"/>
</dbReference>
<dbReference type="OrthoDB" id="1920326at2759"/>
<comment type="caution">
    <text evidence="2">The sequence shown here is derived from an EMBL/GenBank/DDBJ whole genome shotgun (WGS) entry which is preliminary data.</text>
</comment>
<protein>
    <recommendedName>
        <fullName evidence="4">Transmembrane protein</fullName>
    </recommendedName>
</protein>
<evidence type="ECO:0000313" key="2">
    <source>
        <dbReference type="EMBL" id="KAF3943096.1"/>
    </source>
</evidence>
<organism evidence="2 3">
    <name type="scientific">Castanea mollissima</name>
    <name type="common">Chinese chestnut</name>
    <dbReference type="NCBI Taxonomy" id="60419"/>
    <lineage>
        <taxon>Eukaryota</taxon>
        <taxon>Viridiplantae</taxon>
        <taxon>Streptophyta</taxon>
        <taxon>Embryophyta</taxon>
        <taxon>Tracheophyta</taxon>
        <taxon>Spermatophyta</taxon>
        <taxon>Magnoliopsida</taxon>
        <taxon>eudicotyledons</taxon>
        <taxon>Gunneridae</taxon>
        <taxon>Pentapetalae</taxon>
        <taxon>rosids</taxon>
        <taxon>fabids</taxon>
        <taxon>Fagales</taxon>
        <taxon>Fagaceae</taxon>
        <taxon>Castanea</taxon>
    </lineage>
</organism>
<proteinExistence type="predicted"/>
<accession>A0A8J4Q5K2</accession>
<evidence type="ECO:0008006" key="4">
    <source>
        <dbReference type="Google" id="ProtNLM"/>
    </source>
</evidence>
<dbReference type="Proteomes" id="UP000737018">
    <property type="component" value="Unassembled WGS sequence"/>
</dbReference>
<gene>
    <name evidence="2" type="ORF">CMV_030310</name>
</gene>
<keyword evidence="1" id="KW-0472">Membrane</keyword>
<dbReference type="AlphaFoldDB" id="A0A8J4Q5K2"/>
<keyword evidence="1" id="KW-1133">Transmembrane helix</keyword>
<reference evidence="2" key="1">
    <citation type="submission" date="2020-03" db="EMBL/GenBank/DDBJ databases">
        <title>Castanea mollissima Vanexum genome sequencing.</title>
        <authorList>
            <person name="Staton M."/>
        </authorList>
    </citation>
    <scope>NUCLEOTIDE SEQUENCE</scope>
    <source>
        <tissue evidence="2">Leaf</tissue>
    </source>
</reference>
<sequence>MIKNRDIYHLQDPIPLLSKRLSSSNTFFTPSLTPKSKKSQFVLGFNIKWRPTFTKGPKVLWVPVMVVLGGGGFDFAEVVSGGIVVVGFAVVGGACSGYGCVVVLVDVAVVVVARRGCGATSFSSSIQSSALYIHQRGKSREQREEEHYAIEKASRFIYSLHFNHWGNFCFQSGL</sequence>